<evidence type="ECO:0000313" key="3">
    <source>
        <dbReference type="Proteomes" id="UP000184420"/>
    </source>
</evidence>
<organism evidence="2 3">
    <name type="scientific">Chitinophaga jiangningensis</name>
    <dbReference type="NCBI Taxonomy" id="1419482"/>
    <lineage>
        <taxon>Bacteria</taxon>
        <taxon>Pseudomonadati</taxon>
        <taxon>Bacteroidota</taxon>
        <taxon>Chitinophagia</taxon>
        <taxon>Chitinophagales</taxon>
        <taxon>Chitinophagaceae</taxon>
        <taxon>Chitinophaga</taxon>
    </lineage>
</organism>
<feature type="transmembrane region" description="Helical" evidence="1">
    <location>
        <begin position="337"/>
        <end position="358"/>
    </location>
</feature>
<dbReference type="STRING" id="1419482.SAMN05444266_107263"/>
<proteinExistence type="predicted"/>
<evidence type="ECO:0000256" key="1">
    <source>
        <dbReference type="SAM" id="Phobius"/>
    </source>
</evidence>
<keyword evidence="3" id="KW-1185">Reference proteome</keyword>
<protein>
    <submittedName>
        <fullName evidence="2">LPS O-antigen chain length determinant protein, WzzB/FepE family</fullName>
    </submittedName>
</protein>
<keyword evidence="1" id="KW-0812">Transmembrane</keyword>
<dbReference type="AlphaFoldDB" id="A0A1M7HJ39"/>
<keyword evidence="1" id="KW-1133">Transmembrane helix</keyword>
<dbReference type="EMBL" id="FRBL01000007">
    <property type="protein sequence ID" value="SHM28541.1"/>
    <property type="molecule type" value="Genomic_DNA"/>
</dbReference>
<reference evidence="2 3" key="1">
    <citation type="submission" date="2016-11" db="EMBL/GenBank/DDBJ databases">
        <authorList>
            <person name="Jaros S."/>
            <person name="Januszkiewicz K."/>
            <person name="Wedrychowicz H."/>
        </authorList>
    </citation>
    <scope>NUCLEOTIDE SEQUENCE [LARGE SCALE GENOMIC DNA]</scope>
    <source>
        <strain evidence="2 3">DSM 27406</strain>
    </source>
</reference>
<dbReference type="RefSeq" id="WP_073084289.1">
    <property type="nucleotide sequence ID" value="NZ_FRBL01000007.1"/>
</dbReference>
<dbReference type="Proteomes" id="UP000184420">
    <property type="component" value="Unassembled WGS sequence"/>
</dbReference>
<keyword evidence="1" id="KW-0472">Membrane</keyword>
<accession>A0A1M7HJ39</accession>
<feature type="transmembrane region" description="Helical" evidence="1">
    <location>
        <begin position="37"/>
        <end position="56"/>
    </location>
</feature>
<name>A0A1M7HJ39_9BACT</name>
<gene>
    <name evidence="2" type="ORF">SAMN05444266_107263</name>
</gene>
<evidence type="ECO:0000313" key="2">
    <source>
        <dbReference type="EMBL" id="SHM28541.1"/>
    </source>
</evidence>
<dbReference type="OrthoDB" id="745212at2"/>
<sequence length="364" mass="39654">MQAPGQSQSSASEKQISLKDILIQLFAAIGFLWAKKWILVIAVIFGSALGFVYSLVAKTKYVANLSFVMEETKGSGLGAYAGIASQFGIDLSGGASSGLFSGDNILEFLKTNLIVERALLSPRTGNLKGTESLADLYVESHDWKKQWSKDPGLSDIKFSRENDYSSDPRKKLQRDSLLKVLYQDILKNVLAVGKPDKKLGFIVVTCISRNEEFSQKFATRVVGEAIEFYSKMKTKKSAANVAVLQAKADSIAALMNKKTYAAAVEADLNANPARRVTLVGAELASRDKLMLQTMYGEVVKNLELSKIAMSQDAPLIQEVDVPQLPLEKVKVRKSMGLLLGGIIGGSLVAVLLLAIRFYKSIFAD</sequence>